<evidence type="ECO:0000313" key="2">
    <source>
        <dbReference type="Proteomes" id="UP000018482"/>
    </source>
</evidence>
<dbReference type="Proteomes" id="UP000018482">
    <property type="component" value="Unassembled WGS sequence"/>
</dbReference>
<dbReference type="InterPro" id="IPR046100">
    <property type="entry name" value="DUF6037"/>
</dbReference>
<comment type="caution">
    <text evidence="1">The sequence shown here is derived from an EMBL/GenBank/DDBJ whole genome shotgun (WGS) entry which is preliminary data.</text>
</comment>
<evidence type="ECO:0000313" key="1">
    <source>
        <dbReference type="EMBL" id="ESV55802.1"/>
    </source>
</evidence>
<proteinExistence type="predicted"/>
<reference evidence="1 2" key="1">
    <citation type="submission" date="2013-05" db="EMBL/GenBank/DDBJ databases">
        <authorList>
            <person name="Richards V.P."/>
            <person name="Durkin S.A.S."/>
            <person name="Kim M."/>
            <person name="Pavinski Bitar P.D."/>
            <person name="Stanhope M.J."/>
            <person name="Town C.D."/>
            <person name="Venter J.C."/>
        </authorList>
    </citation>
    <scope>NUCLEOTIDE SEQUENCE [LARGE SCALE GENOMIC DNA]</scope>
    <source>
        <strain evidence="1 2">LMG 14747</strain>
    </source>
</reference>
<dbReference type="AlphaFoldDB" id="V6Z4K9"/>
<accession>V6Z4K9</accession>
<dbReference type="EMBL" id="ANQC01000143">
    <property type="protein sequence ID" value="ESV55802.1"/>
    <property type="molecule type" value="Genomic_DNA"/>
</dbReference>
<organism evidence="1 2">
    <name type="scientific">Streptococcus agalactiae LMG 14747</name>
    <dbReference type="NCBI Taxonomy" id="1154860"/>
    <lineage>
        <taxon>Bacteria</taxon>
        <taxon>Bacillati</taxon>
        <taxon>Bacillota</taxon>
        <taxon>Bacilli</taxon>
        <taxon>Lactobacillales</taxon>
        <taxon>Streptococcaceae</taxon>
        <taxon>Streptococcus</taxon>
    </lineage>
</organism>
<sequence>MVFSYSKRIDKLKDLYKSMCNLGVQIGTFTHEFNGIKSNVIFDTRNWVLIFIKHGLGETLTLRVQKGFRFTIEGDSEFGKFAAYFGIRRGKGDFSIADFVNHFSSQIPTDYIIDDSKRQIVIKYDRLDSTSDGIYPIGVTNWEVVHAQNPNLPKDKYHRTAENLMKTKELYPSIYNLIKDKDITIKYGKNPGAETSGIKSGEFLGDNRKQ</sequence>
<gene>
    <name evidence="1" type="ORF">SAG0136_11530</name>
</gene>
<name>V6Z4K9_STRAG</name>
<dbReference type="Pfam" id="PF19503">
    <property type="entry name" value="DUF6037"/>
    <property type="match status" value="1"/>
</dbReference>
<protein>
    <submittedName>
        <fullName evidence="1">Uncharacterized protein</fullName>
    </submittedName>
</protein>